<evidence type="ECO:0000256" key="5">
    <source>
        <dbReference type="SAM" id="MobiDB-lite"/>
    </source>
</evidence>
<protein>
    <submittedName>
        <fullName evidence="7">Tetraspanin-5</fullName>
    </submittedName>
</protein>
<dbReference type="Gene3D" id="1.10.1450.10">
    <property type="entry name" value="Tetraspanin"/>
    <property type="match status" value="1"/>
</dbReference>
<evidence type="ECO:0000256" key="1">
    <source>
        <dbReference type="ARBA" id="ARBA00004141"/>
    </source>
</evidence>
<organism evidence="7 8">
    <name type="scientific">Hypsibius exemplaris</name>
    <name type="common">Freshwater tardigrade</name>
    <dbReference type="NCBI Taxonomy" id="2072580"/>
    <lineage>
        <taxon>Eukaryota</taxon>
        <taxon>Metazoa</taxon>
        <taxon>Ecdysozoa</taxon>
        <taxon>Tardigrada</taxon>
        <taxon>Eutardigrada</taxon>
        <taxon>Parachela</taxon>
        <taxon>Hypsibioidea</taxon>
        <taxon>Hypsibiidae</taxon>
        <taxon>Hypsibius</taxon>
    </lineage>
</organism>
<evidence type="ECO:0000313" key="7">
    <source>
        <dbReference type="EMBL" id="OQV17082.1"/>
    </source>
</evidence>
<feature type="transmembrane region" description="Helical" evidence="6">
    <location>
        <begin position="174"/>
        <end position="196"/>
    </location>
</feature>
<dbReference type="Proteomes" id="UP000192578">
    <property type="component" value="Unassembled WGS sequence"/>
</dbReference>
<comment type="caution">
    <text evidence="7">The sequence shown here is derived from an EMBL/GenBank/DDBJ whole genome shotgun (WGS) entry which is preliminary data.</text>
</comment>
<accession>A0A1W0WPG0</accession>
<keyword evidence="4 6" id="KW-0472">Membrane</keyword>
<dbReference type="InterPro" id="IPR008952">
    <property type="entry name" value="Tetraspanin_EC2_sf"/>
</dbReference>
<dbReference type="InterPro" id="IPR018499">
    <property type="entry name" value="Tetraspanin/Peripherin"/>
</dbReference>
<evidence type="ECO:0000313" key="8">
    <source>
        <dbReference type="Proteomes" id="UP000192578"/>
    </source>
</evidence>
<feature type="region of interest" description="Disordered" evidence="5">
    <location>
        <begin position="82"/>
        <end position="115"/>
    </location>
</feature>
<feature type="transmembrane region" description="Helical" evidence="6">
    <location>
        <begin position="203"/>
        <end position="227"/>
    </location>
</feature>
<comment type="subcellular location">
    <subcellularLocation>
        <location evidence="1">Membrane</location>
        <topology evidence="1">Multi-pass membrane protein</topology>
    </subcellularLocation>
</comment>
<dbReference type="PANTHER" id="PTHR19282:SF431">
    <property type="entry name" value="TETRASPANIN 26A, ISOFORM B-RELATED"/>
    <property type="match status" value="1"/>
</dbReference>
<keyword evidence="3 6" id="KW-1133">Transmembrane helix</keyword>
<dbReference type="PRINTS" id="PR00259">
    <property type="entry name" value="TMFOUR"/>
</dbReference>
<evidence type="ECO:0000256" key="4">
    <source>
        <dbReference type="ARBA" id="ARBA00023136"/>
    </source>
</evidence>
<dbReference type="EMBL" id="MTYJ01000066">
    <property type="protein sequence ID" value="OQV17082.1"/>
    <property type="molecule type" value="Genomic_DNA"/>
</dbReference>
<dbReference type="AlphaFoldDB" id="A0A1W0WPG0"/>
<keyword evidence="2 6" id="KW-0812">Transmembrane</keyword>
<dbReference type="PANTHER" id="PTHR19282">
    <property type="entry name" value="TETRASPANIN"/>
    <property type="match status" value="1"/>
</dbReference>
<sequence>MRSLSWTPDWGVLTPPISLIVSAPWQAAKSTSKWKCIKWKGAIVAIPILEVDYTIKIDLTDELSPPRRGEAYRRYENTDDHLLNDERSSDDTMATPREQAPAERPNATRRLRARRKRRRDRTEVSCCVKWVVFSQNVLFWIVGLLIFAAGIWAWTEKDTLNNLKRLTSIAVDPAFLLIITGLVTFVIGFTGCVGALRENTFLLAVYSFLLGIILLCELVLGILGFVFRDWLRGKVKEILQALISDYREDEDAMDLVNWIQGYWLQCCGITSPGDWNNNIYFNCSAPSSPEACGVPYSCCRPPKETSLPNLQCGYGVRRKDDFSELIYNKGCLDAAQSWFDQNLVIVAAVAIGVAVVQILGICFGQNLRADILAQKAKWARYK</sequence>
<dbReference type="SUPFAM" id="SSF48652">
    <property type="entry name" value="Tetraspanin"/>
    <property type="match status" value="1"/>
</dbReference>
<feature type="transmembrane region" description="Helical" evidence="6">
    <location>
        <begin position="343"/>
        <end position="364"/>
    </location>
</feature>
<name>A0A1W0WPG0_HYPEX</name>
<dbReference type="GO" id="GO:0005886">
    <property type="term" value="C:plasma membrane"/>
    <property type="evidence" value="ECO:0007669"/>
    <property type="project" value="TreeGrafter"/>
</dbReference>
<feature type="transmembrane region" description="Helical" evidence="6">
    <location>
        <begin position="127"/>
        <end position="154"/>
    </location>
</feature>
<evidence type="ECO:0000256" key="2">
    <source>
        <dbReference type="ARBA" id="ARBA00022692"/>
    </source>
</evidence>
<dbReference type="OrthoDB" id="2014092at2759"/>
<evidence type="ECO:0000256" key="3">
    <source>
        <dbReference type="ARBA" id="ARBA00022989"/>
    </source>
</evidence>
<evidence type="ECO:0000256" key="6">
    <source>
        <dbReference type="SAM" id="Phobius"/>
    </source>
</evidence>
<proteinExistence type="predicted"/>
<dbReference type="Pfam" id="PF00335">
    <property type="entry name" value="Tetraspanin"/>
    <property type="match status" value="1"/>
</dbReference>
<gene>
    <name evidence="7" type="ORF">BV898_08798</name>
</gene>
<keyword evidence="8" id="KW-1185">Reference proteome</keyword>
<reference evidence="8" key="1">
    <citation type="submission" date="2017-01" db="EMBL/GenBank/DDBJ databases">
        <title>Comparative genomics of anhydrobiosis in the tardigrade Hypsibius dujardini.</title>
        <authorList>
            <person name="Yoshida Y."/>
            <person name="Koutsovoulos G."/>
            <person name="Laetsch D."/>
            <person name="Stevens L."/>
            <person name="Kumar S."/>
            <person name="Horikawa D."/>
            <person name="Ishino K."/>
            <person name="Komine S."/>
            <person name="Tomita M."/>
            <person name="Blaxter M."/>
            <person name="Arakawa K."/>
        </authorList>
    </citation>
    <scope>NUCLEOTIDE SEQUENCE [LARGE SCALE GENOMIC DNA]</scope>
    <source>
        <strain evidence="8">Z151</strain>
    </source>
</reference>